<organism evidence="9 10">
    <name type="scientific">Pochonia chlamydosporia 170</name>
    <dbReference type="NCBI Taxonomy" id="1380566"/>
    <lineage>
        <taxon>Eukaryota</taxon>
        <taxon>Fungi</taxon>
        <taxon>Dikarya</taxon>
        <taxon>Ascomycota</taxon>
        <taxon>Pezizomycotina</taxon>
        <taxon>Sordariomycetes</taxon>
        <taxon>Hypocreomycetidae</taxon>
        <taxon>Hypocreales</taxon>
        <taxon>Clavicipitaceae</taxon>
        <taxon>Pochonia</taxon>
    </lineage>
</organism>
<feature type="transmembrane region" description="Helical" evidence="7">
    <location>
        <begin position="173"/>
        <end position="196"/>
    </location>
</feature>
<dbReference type="AlphaFoldDB" id="A0A179FJF0"/>
<feature type="transmembrane region" description="Helical" evidence="7">
    <location>
        <begin position="449"/>
        <end position="470"/>
    </location>
</feature>
<sequence>MLRGHQIPQSNDSSIQPSLADTSHDDGIASLNADPSVARQTPCPAANAEGDEIRYSSTQPVVEPLEATTHSLIIVPRSQRRGLLGQLSFVPEVERPYQYSNLTKWGITATVSIAASTVPFGSTIFFPALGDLSKDFRTQPTIANLSVALYMVAMSVFPLWWSSFSEEFGRRSIYLISFFLFIIACILCAVSTNIAMLITFRVMAGGCAASVQAVGAGTIADVWESKERGRAMSLFYLGPLLGPLLAPIIGGVLSQSLGWRSTMWFLSIFGLVAFLLLLFMLPETLVSSRHVDRRLQSTRPKTFLKQLQRIFVEPLGVLLFLRFPPILITVILAAIAFGALFIVNIAIQQKYADAPYSFKQTIVGLLYLPTGIGSTFASFLGGKWLDYIMAREAKKKKRYDVNGQLLYLPEDRMKENMWLANAVYPLGLLLFGWTLEYGIFWFVPSIGSFLFGLSSMLVFSAATTMLTEFVRKRSSAGVAVNNFVRNILSCIGTVVASPWIDAIGVGYVSTAVALFCLIVGYSAIWLLRRNAEKWRDQMDQALEER</sequence>
<dbReference type="GeneID" id="28853136"/>
<evidence type="ECO:0000256" key="2">
    <source>
        <dbReference type="ARBA" id="ARBA00022448"/>
    </source>
</evidence>
<feature type="transmembrane region" description="Helical" evidence="7">
    <location>
        <begin position="422"/>
        <end position="443"/>
    </location>
</feature>
<gene>
    <name evidence="9" type="ORF">VFPPC_10835</name>
</gene>
<evidence type="ECO:0000256" key="4">
    <source>
        <dbReference type="ARBA" id="ARBA00022989"/>
    </source>
</evidence>
<proteinExistence type="predicted"/>
<dbReference type="CDD" id="cd17323">
    <property type="entry name" value="MFS_Tpo1_MDR_like"/>
    <property type="match status" value="1"/>
</dbReference>
<dbReference type="InterPro" id="IPR036259">
    <property type="entry name" value="MFS_trans_sf"/>
</dbReference>
<dbReference type="Proteomes" id="UP000078397">
    <property type="component" value="Unassembled WGS sequence"/>
</dbReference>
<feature type="region of interest" description="Disordered" evidence="6">
    <location>
        <begin position="1"/>
        <end position="51"/>
    </location>
</feature>
<dbReference type="FunFam" id="1.20.1250.20:FF:000172">
    <property type="entry name" value="MFS multidrug resistance transporter"/>
    <property type="match status" value="1"/>
</dbReference>
<dbReference type="SUPFAM" id="SSF103473">
    <property type="entry name" value="MFS general substrate transporter"/>
    <property type="match status" value="1"/>
</dbReference>
<reference evidence="9 10" key="1">
    <citation type="journal article" date="2016" name="PLoS Pathog.">
        <title>Biosynthesis of antibiotic leucinostatins in bio-control fungus Purpureocillium lilacinum and their inhibition on phytophthora revealed by genome mining.</title>
        <authorList>
            <person name="Wang G."/>
            <person name="Liu Z."/>
            <person name="Lin R."/>
            <person name="Li E."/>
            <person name="Mao Z."/>
            <person name="Ling J."/>
            <person name="Yang Y."/>
            <person name="Yin W.B."/>
            <person name="Xie B."/>
        </authorList>
    </citation>
    <scope>NUCLEOTIDE SEQUENCE [LARGE SCALE GENOMIC DNA]</scope>
    <source>
        <strain evidence="9">170</strain>
    </source>
</reference>
<dbReference type="InterPro" id="IPR020846">
    <property type="entry name" value="MFS_dom"/>
</dbReference>
<feature type="transmembrane region" description="Helical" evidence="7">
    <location>
        <begin position="235"/>
        <end position="257"/>
    </location>
</feature>
<dbReference type="InterPro" id="IPR011701">
    <property type="entry name" value="MFS"/>
</dbReference>
<dbReference type="GO" id="GO:0005886">
    <property type="term" value="C:plasma membrane"/>
    <property type="evidence" value="ECO:0007669"/>
    <property type="project" value="TreeGrafter"/>
</dbReference>
<evidence type="ECO:0000313" key="10">
    <source>
        <dbReference type="Proteomes" id="UP000078397"/>
    </source>
</evidence>
<dbReference type="OrthoDB" id="3936150at2759"/>
<feature type="domain" description="Major facilitator superfamily (MFS) profile" evidence="8">
    <location>
        <begin position="107"/>
        <end position="531"/>
    </location>
</feature>
<evidence type="ECO:0000256" key="1">
    <source>
        <dbReference type="ARBA" id="ARBA00004141"/>
    </source>
</evidence>
<name>A0A179FJF0_METCM</name>
<feature type="transmembrane region" description="Helical" evidence="7">
    <location>
        <begin position="326"/>
        <end position="347"/>
    </location>
</feature>
<feature type="transmembrane region" description="Helical" evidence="7">
    <location>
        <begin position="482"/>
        <end position="500"/>
    </location>
</feature>
<keyword evidence="10" id="KW-1185">Reference proteome</keyword>
<keyword evidence="3 7" id="KW-0812">Transmembrane</keyword>
<feature type="transmembrane region" description="Helical" evidence="7">
    <location>
        <begin position="506"/>
        <end position="527"/>
    </location>
</feature>
<dbReference type="PANTHER" id="PTHR23502">
    <property type="entry name" value="MAJOR FACILITATOR SUPERFAMILY"/>
    <property type="match status" value="1"/>
</dbReference>
<feature type="transmembrane region" description="Helical" evidence="7">
    <location>
        <begin position="141"/>
        <end position="161"/>
    </location>
</feature>
<dbReference type="EMBL" id="LSBJ02000005">
    <property type="protein sequence ID" value="OAQ65507.1"/>
    <property type="molecule type" value="Genomic_DNA"/>
</dbReference>
<feature type="transmembrane region" description="Helical" evidence="7">
    <location>
        <begin position="367"/>
        <end position="388"/>
    </location>
</feature>
<dbReference type="Gene3D" id="1.20.1250.20">
    <property type="entry name" value="MFS general substrate transporter like domains"/>
    <property type="match status" value="1"/>
</dbReference>
<dbReference type="GO" id="GO:0015203">
    <property type="term" value="F:polyamine transmembrane transporter activity"/>
    <property type="evidence" value="ECO:0007669"/>
    <property type="project" value="TreeGrafter"/>
</dbReference>
<feature type="transmembrane region" description="Helical" evidence="7">
    <location>
        <begin position="105"/>
        <end position="129"/>
    </location>
</feature>
<keyword evidence="5 7" id="KW-0472">Membrane</keyword>
<dbReference type="PROSITE" id="PS50850">
    <property type="entry name" value="MFS"/>
    <property type="match status" value="1"/>
</dbReference>
<evidence type="ECO:0000313" key="9">
    <source>
        <dbReference type="EMBL" id="OAQ65507.1"/>
    </source>
</evidence>
<dbReference type="STRING" id="1380566.A0A179FJF0"/>
<keyword evidence="4 7" id="KW-1133">Transmembrane helix</keyword>
<evidence type="ECO:0000256" key="3">
    <source>
        <dbReference type="ARBA" id="ARBA00022692"/>
    </source>
</evidence>
<keyword evidence="2" id="KW-0813">Transport</keyword>
<dbReference type="PANTHER" id="PTHR23502:SF5">
    <property type="entry name" value="QUINIDINE RESISTANCE PROTEIN 3"/>
    <property type="match status" value="1"/>
</dbReference>
<evidence type="ECO:0000256" key="5">
    <source>
        <dbReference type="ARBA" id="ARBA00023136"/>
    </source>
</evidence>
<dbReference type="Pfam" id="PF07690">
    <property type="entry name" value="MFS_1"/>
    <property type="match status" value="1"/>
</dbReference>
<evidence type="ECO:0000259" key="8">
    <source>
        <dbReference type="PROSITE" id="PS50850"/>
    </source>
</evidence>
<dbReference type="GO" id="GO:0010509">
    <property type="term" value="P:intracellular polyamine homeostasis"/>
    <property type="evidence" value="ECO:0007669"/>
    <property type="project" value="TreeGrafter"/>
</dbReference>
<dbReference type="RefSeq" id="XP_018142821.1">
    <property type="nucleotide sequence ID" value="XM_018289142.1"/>
</dbReference>
<protein>
    <submittedName>
        <fullName evidence="9">Multidrug resistance protein</fullName>
    </submittedName>
</protein>
<dbReference type="KEGG" id="pchm:VFPPC_10835"/>
<feature type="transmembrane region" description="Helical" evidence="7">
    <location>
        <begin position="202"/>
        <end position="223"/>
    </location>
</feature>
<comment type="caution">
    <text evidence="9">The sequence shown here is derived from an EMBL/GenBank/DDBJ whole genome shotgun (WGS) entry which is preliminary data.</text>
</comment>
<feature type="transmembrane region" description="Helical" evidence="7">
    <location>
        <begin position="263"/>
        <end position="281"/>
    </location>
</feature>
<comment type="subcellular location">
    <subcellularLocation>
        <location evidence="1">Membrane</location>
        <topology evidence="1">Multi-pass membrane protein</topology>
    </subcellularLocation>
</comment>
<accession>A0A179FJF0</accession>
<evidence type="ECO:0000256" key="6">
    <source>
        <dbReference type="SAM" id="MobiDB-lite"/>
    </source>
</evidence>
<evidence type="ECO:0000256" key="7">
    <source>
        <dbReference type="SAM" id="Phobius"/>
    </source>
</evidence>
<feature type="compositionally biased region" description="Polar residues" evidence="6">
    <location>
        <begin position="7"/>
        <end position="21"/>
    </location>
</feature>